<proteinExistence type="predicted"/>
<protein>
    <recommendedName>
        <fullName evidence="3">Tetratricopeptide repeat protein</fullName>
    </recommendedName>
</protein>
<evidence type="ECO:0000313" key="2">
    <source>
        <dbReference type="Proteomes" id="UP000656244"/>
    </source>
</evidence>
<dbReference type="Proteomes" id="UP000656244">
    <property type="component" value="Unassembled WGS sequence"/>
</dbReference>
<dbReference type="RefSeq" id="WP_186561046.1">
    <property type="nucleotide sequence ID" value="NZ_JACNMF010000002.1"/>
</dbReference>
<dbReference type="AlphaFoldDB" id="A0A923HF95"/>
<organism evidence="1 2">
    <name type="scientific">Hyunsoonleella aquatilis</name>
    <dbReference type="NCBI Taxonomy" id="2762758"/>
    <lineage>
        <taxon>Bacteria</taxon>
        <taxon>Pseudomonadati</taxon>
        <taxon>Bacteroidota</taxon>
        <taxon>Flavobacteriia</taxon>
        <taxon>Flavobacteriales</taxon>
        <taxon>Flavobacteriaceae</taxon>
    </lineage>
</organism>
<dbReference type="EMBL" id="JACNMF010000002">
    <property type="protein sequence ID" value="MBC3758325.1"/>
    <property type="molecule type" value="Genomic_DNA"/>
</dbReference>
<reference evidence="1" key="1">
    <citation type="submission" date="2020-08" db="EMBL/GenBank/DDBJ databases">
        <title>Hyunsoonleella sp. strain SJ7 genome sequencing and assembly.</title>
        <authorList>
            <person name="Kim I."/>
        </authorList>
    </citation>
    <scope>NUCLEOTIDE SEQUENCE</scope>
    <source>
        <strain evidence="1">SJ7</strain>
    </source>
</reference>
<evidence type="ECO:0000313" key="1">
    <source>
        <dbReference type="EMBL" id="MBC3758325.1"/>
    </source>
</evidence>
<dbReference type="SUPFAM" id="SSF48452">
    <property type="entry name" value="TPR-like"/>
    <property type="match status" value="1"/>
</dbReference>
<sequence length="247" mass="28056">MEDQNYILFEAYLSEELSTKEQADFESRLETDPEFQEAFETYKELSSFLEHRFGNEEASEAFQKNLDKISKTHFEKTETQTKSGSSKTYVLMKYLVAASVAIVFGLFTFNQLSTPSYTDYDDYGTISLTVRGDNDALLKTAEEAFNVGNFEKANETFSELLGNDASNIELQLYKGISLLELNRFDEADSLFGKLSAGASAYKNKATWYLALSKLKQEDHDACLQILKTIPEDADDYKQAQKLIKKLD</sequence>
<comment type="caution">
    <text evidence="1">The sequence shown here is derived from an EMBL/GenBank/DDBJ whole genome shotgun (WGS) entry which is preliminary data.</text>
</comment>
<dbReference type="InterPro" id="IPR011990">
    <property type="entry name" value="TPR-like_helical_dom_sf"/>
</dbReference>
<dbReference type="Gene3D" id="1.25.40.10">
    <property type="entry name" value="Tetratricopeptide repeat domain"/>
    <property type="match status" value="1"/>
</dbReference>
<keyword evidence="2" id="KW-1185">Reference proteome</keyword>
<evidence type="ECO:0008006" key="3">
    <source>
        <dbReference type="Google" id="ProtNLM"/>
    </source>
</evidence>
<accession>A0A923HF95</accession>
<name>A0A923HF95_9FLAO</name>
<gene>
    <name evidence="1" type="ORF">H7U19_07915</name>
</gene>